<dbReference type="EMBL" id="CP138899">
    <property type="protein sequence ID" value="WPK27482.1"/>
    <property type="molecule type" value="Genomic_DNA"/>
</dbReference>
<feature type="compositionally biased region" description="Polar residues" evidence="8">
    <location>
        <begin position="570"/>
        <end position="582"/>
    </location>
</feature>
<dbReference type="PANTHER" id="PTHR12172">
    <property type="entry name" value="CELL CYCLE CHECKPOINT PROTEIN RAD17"/>
    <property type="match status" value="1"/>
</dbReference>
<keyword evidence="3" id="KW-0547">Nucleotide-binding</keyword>
<organism evidence="10 11">
    <name type="scientific">Australozyma saopauloensis</name>
    <dbReference type="NCBI Taxonomy" id="291208"/>
    <lineage>
        <taxon>Eukaryota</taxon>
        <taxon>Fungi</taxon>
        <taxon>Dikarya</taxon>
        <taxon>Ascomycota</taxon>
        <taxon>Saccharomycotina</taxon>
        <taxon>Pichiomycetes</taxon>
        <taxon>Metschnikowiaceae</taxon>
        <taxon>Australozyma</taxon>
    </lineage>
</organism>
<dbReference type="Gene3D" id="3.40.50.300">
    <property type="entry name" value="P-loop containing nucleotide triphosphate hydrolases"/>
    <property type="match status" value="1"/>
</dbReference>
<protein>
    <recommendedName>
        <fullName evidence="9">Checkpoint protein RAD24-like helical bundle domain-containing protein</fullName>
    </recommendedName>
</protein>
<evidence type="ECO:0000256" key="8">
    <source>
        <dbReference type="SAM" id="MobiDB-lite"/>
    </source>
</evidence>
<feature type="domain" description="Checkpoint protein RAD24-like helical bundle" evidence="9">
    <location>
        <begin position="318"/>
        <end position="440"/>
    </location>
</feature>
<keyword evidence="11" id="KW-1185">Reference proteome</keyword>
<dbReference type="InterPro" id="IPR057927">
    <property type="entry name" value="RAD24-like_helical"/>
</dbReference>
<dbReference type="GO" id="GO:0000077">
    <property type="term" value="P:DNA damage checkpoint signaling"/>
    <property type="evidence" value="ECO:0007669"/>
    <property type="project" value="TreeGrafter"/>
</dbReference>
<dbReference type="AlphaFoldDB" id="A0AAX4HFV8"/>
<dbReference type="GO" id="GO:0033314">
    <property type="term" value="P:mitotic DNA replication checkpoint signaling"/>
    <property type="evidence" value="ECO:0007669"/>
    <property type="project" value="TreeGrafter"/>
</dbReference>
<dbReference type="PANTHER" id="PTHR12172:SF0">
    <property type="entry name" value="CELL CYCLE CHECKPOINT PROTEIN RAD17"/>
    <property type="match status" value="1"/>
</dbReference>
<dbReference type="InterPro" id="IPR027417">
    <property type="entry name" value="P-loop_NTPase"/>
</dbReference>
<evidence type="ECO:0000256" key="1">
    <source>
        <dbReference type="ARBA" id="ARBA00004123"/>
    </source>
</evidence>
<keyword evidence="4" id="KW-0227">DNA damage</keyword>
<proteinExistence type="inferred from homology"/>
<sequence>MCSIEHYSMFEVSTGTTTSMAIKRRHVDHWDPPNDSLSDEPEDILEDPIQQLPRLSRMKLDSRSWVDKYCPANSRDLCINPRKLKDVRTALSNMITGELNCRLLVLSGPSGSSKSTTIRCLAKELLLGKSNTLGGLVEFLDTNTADGALPMQFPDFLAACRYHIGSNLSVILIEELPNIFHAETLFRFRKAIKEWIFSAQDIPMPPLVLCLTELDSLSERDSRSYNIENCLTVETLLGKDLLHSASFDNRIQRIKFQPIAKTYLAKTINHICSAEHIRASKSVVQSFCESGDVRSLINYLQFWVGSKGNFSRFQTGRENQITLFHAIGKVIHSTSDMTGYDHDFSHDFHTIKNVMENYHDINLLLLGLLENYTIYNGMDFETSRAMAITESLSLSDTFGAVPEFKEYALLATRLELANVKAKGPPSTMKFPRQFRLQKEQNKVSSEISNYRRYIAKLQVLRDDINLIDGNLVPKILNSFRYKMAHDVSKEQYQRVGGAFKKLFAEETPSIMENEDEAERGNEDQFRSDINEIARQEDNNKEDDDDDLSDAIENSTDEEDLEDTLDEQFLAMTQQRTQGSVTPKITIDNDINNDDDNGNDEDMQDDPELDFLVSQGIV</sequence>
<accession>A0AAX4HFV8</accession>
<dbReference type="Proteomes" id="UP001338582">
    <property type="component" value="Chromosome 6"/>
</dbReference>
<evidence type="ECO:0000313" key="11">
    <source>
        <dbReference type="Proteomes" id="UP001338582"/>
    </source>
</evidence>
<comment type="similarity">
    <text evidence="2">Belongs to the rad17/RAD24 family.</text>
</comment>
<evidence type="ECO:0000259" key="9">
    <source>
        <dbReference type="Pfam" id="PF25812"/>
    </source>
</evidence>
<keyword evidence="7" id="KW-0131">Cell cycle</keyword>
<evidence type="ECO:0000256" key="6">
    <source>
        <dbReference type="ARBA" id="ARBA00023242"/>
    </source>
</evidence>
<dbReference type="GO" id="GO:0006281">
    <property type="term" value="P:DNA repair"/>
    <property type="evidence" value="ECO:0007669"/>
    <property type="project" value="InterPro"/>
</dbReference>
<feature type="region of interest" description="Disordered" evidence="8">
    <location>
        <begin position="532"/>
        <end position="617"/>
    </location>
</feature>
<dbReference type="GO" id="GO:0003689">
    <property type="term" value="F:DNA clamp loader activity"/>
    <property type="evidence" value="ECO:0007669"/>
    <property type="project" value="TreeGrafter"/>
</dbReference>
<evidence type="ECO:0000256" key="5">
    <source>
        <dbReference type="ARBA" id="ARBA00022840"/>
    </source>
</evidence>
<gene>
    <name evidence="10" type="ORF">PUMCH_004871</name>
</gene>
<dbReference type="RefSeq" id="XP_062879860.1">
    <property type="nucleotide sequence ID" value="XM_063023790.1"/>
</dbReference>
<keyword evidence="6" id="KW-0539">Nucleus</keyword>
<evidence type="ECO:0000256" key="3">
    <source>
        <dbReference type="ARBA" id="ARBA00022741"/>
    </source>
</evidence>
<dbReference type="InterPro" id="IPR004582">
    <property type="entry name" value="Checkpoint_prot_Rad17_Rad24"/>
</dbReference>
<evidence type="ECO:0000256" key="2">
    <source>
        <dbReference type="ARBA" id="ARBA00006168"/>
    </source>
</evidence>
<dbReference type="Pfam" id="PF25812">
    <property type="entry name" value="RAD24_helical"/>
    <property type="match status" value="1"/>
</dbReference>
<keyword evidence="5" id="KW-0067">ATP-binding</keyword>
<dbReference type="GO" id="GO:0003682">
    <property type="term" value="F:chromatin binding"/>
    <property type="evidence" value="ECO:0007669"/>
    <property type="project" value="TreeGrafter"/>
</dbReference>
<dbReference type="GeneID" id="88175931"/>
<dbReference type="GO" id="GO:0005524">
    <property type="term" value="F:ATP binding"/>
    <property type="evidence" value="ECO:0007669"/>
    <property type="project" value="UniProtKB-KW"/>
</dbReference>
<comment type="subcellular location">
    <subcellularLocation>
        <location evidence="1">Nucleus</location>
    </subcellularLocation>
</comment>
<evidence type="ECO:0000256" key="7">
    <source>
        <dbReference type="ARBA" id="ARBA00023306"/>
    </source>
</evidence>
<feature type="region of interest" description="Disordered" evidence="8">
    <location>
        <begin position="506"/>
        <end position="525"/>
    </location>
</feature>
<feature type="compositionally biased region" description="Acidic residues" evidence="8">
    <location>
        <begin position="590"/>
        <end position="608"/>
    </location>
</feature>
<reference evidence="10 11" key="1">
    <citation type="submission" date="2023-10" db="EMBL/GenBank/DDBJ databases">
        <title>Draft Genome Sequence of Candida saopaulonensis from a very Premature Infant with Sepsis.</title>
        <authorList>
            <person name="Ning Y."/>
            <person name="Dai R."/>
            <person name="Xiao M."/>
            <person name="Xu Y."/>
            <person name="Yan Q."/>
            <person name="Zhang L."/>
        </authorList>
    </citation>
    <scope>NUCLEOTIDE SEQUENCE [LARGE SCALE GENOMIC DNA]</scope>
    <source>
        <strain evidence="10 11">19XY460</strain>
    </source>
</reference>
<name>A0AAX4HFV8_9ASCO</name>
<dbReference type="GO" id="GO:0005634">
    <property type="term" value="C:nucleus"/>
    <property type="evidence" value="ECO:0007669"/>
    <property type="project" value="UniProtKB-SubCell"/>
</dbReference>
<dbReference type="KEGG" id="asau:88175931"/>
<feature type="compositionally biased region" description="Acidic residues" evidence="8">
    <location>
        <begin position="539"/>
        <end position="565"/>
    </location>
</feature>
<evidence type="ECO:0000256" key="4">
    <source>
        <dbReference type="ARBA" id="ARBA00022763"/>
    </source>
</evidence>
<dbReference type="Pfam" id="PF03215">
    <property type="entry name" value="Rad17"/>
    <property type="match status" value="1"/>
</dbReference>
<evidence type="ECO:0000313" key="10">
    <source>
        <dbReference type="EMBL" id="WPK27482.1"/>
    </source>
</evidence>
<dbReference type="SUPFAM" id="SSF52540">
    <property type="entry name" value="P-loop containing nucleoside triphosphate hydrolases"/>
    <property type="match status" value="1"/>
</dbReference>